<comment type="caution">
    <text evidence="16">The sequence shown here is derived from an EMBL/GenBank/DDBJ whole genome shotgun (WGS) entry which is preliminary data.</text>
</comment>
<feature type="binding site" evidence="14">
    <location>
        <position position="163"/>
    </location>
    <ligand>
        <name>ATP</name>
        <dbReference type="ChEBI" id="CHEBI:30616"/>
    </ligand>
</feature>
<dbReference type="GO" id="GO:0003725">
    <property type="term" value="F:double-stranded RNA binding"/>
    <property type="evidence" value="ECO:0007669"/>
    <property type="project" value="UniProtKB-UniRule"/>
</dbReference>
<dbReference type="InterPro" id="IPR050156">
    <property type="entry name" value="TC-AMP_synthase_SUA5"/>
</dbReference>
<dbReference type="GO" id="GO:0061710">
    <property type="term" value="F:L-threonylcarbamoyladenylate synthase"/>
    <property type="evidence" value="ECO:0007669"/>
    <property type="project" value="UniProtKB-EC"/>
</dbReference>
<feature type="domain" description="YrdC-like" evidence="15">
    <location>
        <begin position="24"/>
        <end position="211"/>
    </location>
</feature>
<evidence type="ECO:0000256" key="8">
    <source>
        <dbReference type="ARBA" id="ARBA00022695"/>
    </source>
</evidence>
<feature type="binding site" evidence="14">
    <location>
        <position position="153"/>
    </location>
    <ligand>
        <name>L-threonine</name>
        <dbReference type="ChEBI" id="CHEBI:57926"/>
    </ligand>
</feature>
<dbReference type="InterPro" id="IPR017945">
    <property type="entry name" value="DHBP_synth_RibB-like_a/b_dom"/>
</dbReference>
<comment type="function">
    <text evidence="13">Required for the formation of a threonylcarbamoyl group on adenosine at position 37 (t(6)A37) in tRNAs that read codons beginning with adenine.</text>
</comment>
<evidence type="ECO:0000256" key="7">
    <source>
        <dbReference type="ARBA" id="ARBA00022694"/>
    </source>
</evidence>
<evidence type="ECO:0000256" key="2">
    <source>
        <dbReference type="ARBA" id="ARBA00007663"/>
    </source>
</evidence>
<gene>
    <name evidence="16" type="ORF">B4119_3839</name>
</gene>
<organism evidence="16 17">
    <name type="scientific">Saccharococcus caldoxylosilyticus</name>
    <dbReference type="NCBI Taxonomy" id="81408"/>
    <lineage>
        <taxon>Bacteria</taxon>
        <taxon>Bacillati</taxon>
        <taxon>Bacillota</taxon>
        <taxon>Bacilli</taxon>
        <taxon>Bacillales</taxon>
        <taxon>Anoxybacillaceae</taxon>
        <taxon>Saccharococcus</taxon>
    </lineage>
</organism>
<feature type="binding site" evidence="14">
    <location>
        <position position="73"/>
    </location>
    <ligand>
        <name>ATP</name>
        <dbReference type="ChEBI" id="CHEBI:30616"/>
    </ligand>
</feature>
<dbReference type="RefSeq" id="WP_061578886.1">
    <property type="nucleotide sequence ID" value="NZ_JBCNDL010000057.1"/>
</dbReference>
<feature type="binding site" evidence="14">
    <location>
        <position position="155"/>
    </location>
    <ligand>
        <name>ATP</name>
        <dbReference type="ChEBI" id="CHEBI:30616"/>
    </ligand>
</feature>
<evidence type="ECO:0000256" key="10">
    <source>
        <dbReference type="ARBA" id="ARBA00022840"/>
    </source>
</evidence>
<dbReference type="InterPro" id="IPR006070">
    <property type="entry name" value="Sua5-like_dom"/>
</dbReference>
<dbReference type="FunFam" id="3.90.870.10:FF:000008">
    <property type="entry name" value="Threonylcarbamoyl-AMP synthase"/>
    <property type="match status" value="1"/>
</dbReference>
<keyword evidence="7 13" id="KW-0819">tRNA processing</keyword>
<dbReference type="PIRSF" id="PIRSF004930">
    <property type="entry name" value="Tln_factor_SUA5"/>
    <property type="match status" value="1"/>
</dbReference>
<dbReference type="AlphaFoldDB" id="A0A150M4G9"/>
<dbReference type="EMBL" id="LQYS01000014">
    <property type="protein sequence ID" value="KYD19009.1"/>
    <property type="molecule type" value="Genomic_DNA"/>
</dbReference>
<evidence type="ECO:0000256" key="14">
    <source>
        <dbReference type="PIRSR" id="PIRSR004930-1"/>
    </source>
</evidence>
<evidence type="ECO:0000256" key="13">
    <source>
        <dbReference type="PIRNR" id="PIRNR004930"/>
    </source>
</evidence>
<dbReference type="InterPro" id="IPR038385">
    <property type="entry name" value="Sua5/YwlC_C"/>
</dbReference>
<protein>
    <recommendedName>
        <fullName evidence="4 13">Threonylcarbamoyl-AMP synthase</fullName>
        <shortName evidence="13">TC-AMP synthase</shortName>
        <ecNumber evidence="3 13">2.7.7.87</ecNumber>
    </recommendedName>
    <alternativeName>
        <fullName evidence="11 13">L-threonylcarbamoyladenylate synthase</fullName>
    </alternativeName>
</protein>
<dbReference type="GO" id="GO:0000049">
    <property type="term" value="F:tRNA binding"/>
    <property type="evidence" value="ECO:0007669"/>
    <property type="project" value="TreeGrafter"/>
</dbReference>
<name>A0A150M4G9_9BACL</name>
<evidence type="ECO:0000256" key="9">
    <source>
        <dbReference type="ARBA" id="ARBA00022741"/>
    </source>
</evidence>
<dbReference type="GO" id="GO:0005524">
    <property type="term" value="F:ATP binding"/>
    <property type="evidence" value="ECO:0007669"/>
    <property type="project" value="UniProtKB-UniRule"/>
</dbReference>
<dbReference type="InterPro" id="IPR005145">
    <property type="entry name" value="Sua5_C"/>
</dbReference>
<feature type="binding site" evidence="14">
    <location>
        <position position="129"/>
    </location>
    <ligand>
        <name>ATP</name>
        <dbReference type="ChEBI" id="CHEBI:30616"/>
    </ligand>
</feature>
<keyword evidence="8 13" id="KW-0548">Nucleotidyltransferase</keyword>
<dbReference type="FunFam" id="3.40.50.11030:FF:000001">
    <property type="entry name" value="Threonylcarbamoyl-AMP synthase"/>
    <property type="match status" value="1"/>
</dbReference>
<reference evidence="16 17" key="1">
    <citation type="submission" date="2016-01" db="EMBL/GenBank/DDBJ databases">
        <title>Draft Genome Sequences of Seven Thermophilic Sporeformers Isolated from Foods.</title>
        <authorList>
            <person name="Berendsen E.M."/>
            <person name="Wells-Bennik M.H."/>
            <person name="Krawcyk A.O."/>
            <person name="De Jong A."/>
            <person name="Holsappel S."/>
            <person name="Eijlander R.T."/>
            <person name="Kuipers O.P."/>
        </authorList>
    </citation>
    <scope>NUCLEOTIDE SEQUENCE [LARGE SCALE GENOMIC DNA]</scope>
    <source>
        <strain evidence="16 17">B4119</strain>
    </source>
</reference>
<evidence type="ECO:0000256" key="11">
    <source>
        <dbReference type="ARBA" id="ARBA00029774"/>
    </source>
</evidence>
<evidence type="ECO:0000259" key="15">
    <source>
        <dbReference type="PROSITE" id="PS51163"/>
    </source>
</evidence>
<feature type="binding site" evidence="14">
    <location>
        <position position="246"/>
    </location>
    <ligand>
        <name>ATP</name>
        <dbReference type="ChEBI" id="CHEBI:30616"/>
    </ligand>
</feature>
<dbReference type="Gene3D" id="3.40.50.11030">
    <property type="entry name" value="Threonylcarbamoyl-AMP synthase, C-terminal domain"/>
    <property type="match status" value="1"/>
</dbReference>
<dbReference type="PANTHER" id="PTHR17490">
    <property type="entry name" value="SUA5"/>
    <property type="match status" value="1"/>
</dbReference>
<dbReference type="Pfam" id="PF01300">
    <property type="entry name" value="Sua5_yciO_yrdC"/>
    <property type="match status" value="1"/>
</dbReference>
<accession>A0A150M4G9</accession>
<dbReference type="Pfam" id="PF03481">
    <property type="entry name" value="Sua5_C"/>
    <property type="match status" value="1"/>
</dbReference>
<proteinExistence type="inferred from homology"/>
<evidence type="ECO:0000313" key="17">
    <source>
        <dbReference type="Proteomes" id="UP000075455"/>
    </source>
</evidence>
<keyword evidence="5 13" id="KW-0963">Cytoplasm</keyword>
<keyword evidence="6 13" id="KW-0808">Transferase</keyword>
<feature type="binding site" evidence="14">
    <location>
        <position position="46"/>
    </location>
    <ligand>
        <name>L-threonine</name>
        <dbReference type="ChEBI" id="CHEBI:57926"/>
    </ligand>
</feature>
<feature type="binding site" evidence="14">
    <location>
        <position position="69"/>
    </location>
    <ligand>
        <name>ATP</name>
        <dbReference type="ChEBI" id="CHEBI:30616"/>
    </ligand>
</feature>
<dbReference type="EC" id="2.7.7.87" evidence="3 13"/>
<evidence type="ECO:0000256" key="6">
    <source>
        <dbReference type="ARBA" id="ARBA00022679"/>
    </source>
</evidence>
<comment type="subcellular location">
    <subcellularLocation>
        <location evidence="1 13">Cytoplasm</location>
    </subcellularLocation>
</comment>
<comment type="similarity">
    <text evidence="2 13">Belongs to the SUA5 family.</text>
</comment>
<dbReference type="PATRIC" id="fig|81408.3.peg.1359"/>
<sequence>MVEVNKVKTNVWIVDNVVDKQHIYPQIKEAARLLQCGEIVAFPTETVYGLGADATNTTAVEKIFAAKGRPSDNPLIVHIARREQLESIVSDVPDIADTLIERFWPGPLTLILPKKEGVISDRVTAGLSTVAVRMPAHPVALALIEESGLPIAAPSANRSGRPSPTTAAHVLADLDGRIAGVVDGGETGIGVESTVLDCTAKVPTILRPGGITKETLAEVIGTVADGSAVTNEQEAPKSPGMKYTHYAPKSPMMIVYGSPSFLQTLVDKQQALGKKVGVLTTEENLAFYRADAVLACGSRHDLHTVASHLYDTLRKFDQTDVDIIYSESFPTEGIGTAIMNRLQKAAGHQVIVEGETHF</sequence>
<keyword evidence="9 13" id="KW-0547">Nucleotide-binding</keyword>
<dbReference type="GO" id="GO:0008033">
    <property type="term" value="P:tRNA processing"/>
    <property type="evidence" value="ECO:0007669"/>
    <property type="project" value="UniProtKB-KW"/>
</dbReference>
<feature type="binding site" evidence="14">
    <location>
        <position position="193"/>
    </location>
    <ligand>
        <name>L-threonine</name>
        <dbReference type="ChEBI" id="CHEBI:57926"/>
    </ligand>
</feature>
<dbReference type="InterPro" id="IPR010923">
    <property type="entry name" value="T(6)A37_SUA5"/>
</dbReference>
<dbReference type="eggNOG" id="COG0009">
    <property type="taxonomic scope" value="Bacteria"/>
</dbReference>
<dbReference type="NCBIfam" id="TIGR00057">
    <property type="entry name" value="L-threonylcarbamoyladenylate synthase"/>
    <property type="match status" value="1"/>
</dbReference>
<dbReference type="PROSITE" id="PS51163">
    <property type="entry name" value="YRDC"/>
    <property type="match status" value="1"/>
</dbReference>
<dbReference type="GO" id="GO:0005737">
    <property type="term" value="C:cytoplasm"/>
    <property type="evidence" value="ECO:0007669"/>
    <property type="project" value="UniProtKB-SubCell"/>
</dbReference>
<dbReference type="STRING" id="81408.B4119_3839"/>
<evidence type="ECO:0000256" key="12">
    <source>
        <dbReference type="ARBA" id="ARBA00048366"/>
    </source>
</evidence>
<dbReference type="Proteomes" id="UP000075455">
    <property type="component" value="Unassembled WGS sequence"/>
</dbReference>
<feature type="binding site" evidence="14">
    <location>
        <position position="133"/>
    </location>
    <ligand>
        <name>L-threonine</name>
        <dbReference type="ChEBI" id="CHEBI:57926"/>
    </ligand>
</feature>
<dbReference type="PANTHER" id="PTHR17490:SF16">
    <property type="entry name" value="THREONYLCARBAMOYL-AMP SYNTHASE"/>
    <property type="match status" value="1"/>
</dbReference>
<evidence type="ECO:0000256" key="4">
    <source>
        <dbReference type="ARBA" id="ARBA00015492"/>
    </source>
</evidence>
<dbReference type="Gene3D" id="3.90.870.10">
    <property type="entry name" value="DHBP synthase"/>
    <property type="match status" value="1"/>
</dbReference>
<evidence type="ECO:0000256" key="1">
    <source>
        <dbReference type="ARBA" id="ARBA00004496"/>
    </source>
</evidence>
<evidence type="ECO:0000313" key="16">
    <source>
        <dbReference type="EMBL" id="KYD19009.1"/>
    </source>
</evidence>
<dbReference type="GO" id="GO:0006450">
    <property type="term" value="P:regulation of translational fidelity"/>
    <property type="evidence" value="ECO:0007669"/>
    <property type="project" value="TreeGrafter"/>
</dbReference>
<evidence type="ECO:0000256" key="3">
    <source>
        <dbReference type="ARBA" id="ARBA00012584"/>
    </source>
</evidence>
<keyword evidence="10 13" id="KW-0067">ATP-binding</keyword>
<feature type="binding site" evidence="14">
    <location>
        <position position="207"/>
    </location>
    <ligand>
        <name>ATP</name>
        <dbReference type="ChEBI" id="CHEBI:30616"/>
    </ligand>
</feature>
<evidence type="ECO:0000256" key="5">
    <source>
        <dbReference type="ARBA" id="ARBA00022490"/>
    </source>
</evidence>
<dbReference type="SUPFAM" id="SSF55821">
    <property type="entry name" value="YrdC/RibB"/>
    <property type="match status" value="1"/>
</dbReference>
<comment type="catalytic activity">
    <reaction evidence="12 13">
        <text>L-threonine + hydrogencarbonate + ATP = L-threonylcarbamoyladenylate + diphosphate + H2O</text>
        <dbReference type="Rhea" id="RHEA:36407"/>
        <dbReference type="ChEBI" id="CHEBI:15377"/>
        <dbReference type="ChEBI" id="CHEBI:17544"/>
        <dbReference type="ChEBI" id="CHEBI:30616"/>
        <dbReference type="ChEBI" id="CHEBI:33019"/>
        <dbReference type="ChEBI" id="CHEBI:57926"/>
        <dbReference type="ChEBI" id="CHEBI:73682"/>
        <dbReference type="EC" id="2.7.7.87"/>
    </reaction>
</comment>
<feature type="binding site" evidence="14">
    <location>
        <position position="78"/>
    </location>
    <ligand>
        <name>L-threonine</name>
        <dbReference type="ChEBI" id="CHEBI:57926"/>
    </ligand>
</feature>